<feature type="compositionally biased region" description="Polar residues" evidence="1">
    <location>
        <begin position="18"/>
        <end position="27"/>
    </location>
</feature>
<evidence type="ECO:0000256" key="1">
    <source>
        <dbReference type="SAM" id="MobiDB-lite"/>
    </source>
</evidence>
<reference evidence="2" key="2">
    <citation type="journal article" date="2015" name="Fish Shellfish Immunol.">
        <title>Early steps in the European eel (Anguilla anguilla)-Vibrio vulnificus interaction in the gills: Role of the RtxA13 toxin.</title>
        <authorList>
            <person name="Callol A."/>
            <person name="Pajuelo D."/>
            <person name="Ebbesson L."/>
            <person name="Teles M."/>
            <person name="MacKenzie S."/>
            <person name="Amaro C."/>
        </authorList>
    </citation>
    <scope>NUCLEOTIDE SEQUENCE</scope>
</reference>
<accession>A0A0E9WJH4</accession>
<dbReference type="AlphaFoldDB" id="A0A0E9WJH4"/>
<protein>
    <submittedName>
        <fullName evidence="2">Uncharacterized protein</fullName>
    </submittedName>
</protein>
<dbReference type="EMBL" id="GBXM01018080">
    <property type="protein sequence ID" value="JAH90497.1"/>
    <property type="molecule type" value="Transcribed_RNA"/>
</dbReference>
<feature type="region of interest" description="Disordered" evidence="1">
    <location>
        <begin position="18"/>
        <end position="46"/>
    </location>
</feature>
<evidence type="ECO:0000313" key="2">
    <source>
        <dbReference type="EMBL" id="JAH90497.1"/>
    </source>
</evidence>
<proteinExistence type="predicted"/>
<organism evidence="2">
    <name type="scientific">Anguilla anguilla</name>
    <name type="common">European freshwater eel</name>
    <name type="synonym">Muraena anguilla</name>
    <dbReference type="NCBI Taxonomy" id="7936"/>
    <lineage>
        <taxon>Eukaryota</taxon>
        <taxon>Metazoa</taxon>
        <taxon>Chordata</taxon>
        <taxon>Craniata</taxon>
        <taxon>Vertebrata</taxon>
        <taxon>Euteleostomi</taxon>
        <taxon>Actinopterygii</taxon>
        <taxon>Neopterygii</taxon>
        <taxon>Teleostei</taxon>
        <taxon>Anguilliformes</taxon>
        <taxon>Anguillidae</taxon>
        <taxon>Anguilla</taxon>
    </lineage>
</organism>
<reference evidence="2" key="1">
    <citation type="submission" date="2014-11" db="EMBL/GenBank/DDBJ databases">
        <authorList>
            <person name="Amaro Gonzalez C."/>
        </authorList>
    </citation>
    <scope>NUCLEOTIDE SEQUENCE</scope>
</reference>
<name>A0A0E9WJH4_ANGAN</name>
<sequence>MECTLRVNFVLSALPIGQRNSGRSHQSPVDKNRSESATEEDDREGHTFGSFVLPVRRLKAFIANGHLVRTLPDCWVSVRCPSDRAGPAGSM</sequence>